<dbReference type="VEuPathDB" id="VectorBase:FBgn0031155"/>
<dbReference type="ExpressionAtlas" id="Q9VRE7">
    <property type="expression patterns" value="baseline and differential"/>
</dbReference>
<dbReference type="InterPro" id="IPR013087">
    <property type="entry name" value="Znf_C2H2_type"/>
</dbReference>
<dbReference type="Proteomes" id="UP000000803">
    <property type="component" value="Chromosome X"/>
</dbReference>
<keyword evidence="1" id="KW-0862">Zinc</keyword>
<evidence type="ECO:0000313" key="4">
    <source>
        <dbReference type="EMBL" id="AAF50854.2"/>
    </source>
</evidence>
<reference evidence="7" key="4">
    <citation type="journal article" date="2002" name="Genome Biol.">
        <title>The transposable elements of the Drosophila melanogaster euchromatin: a genomics perspective.</title>
        <authorList>
            <person name="Kaminker J.S."/>
            <person name="Bergman C.M."/>
            <person name="Kronmiller B."/>
            <person name="Carlson J."/>
            <person name="Svirskas R."/>
            <person name="Patel S."/>
            <person name="Frise E."/>
            <person name="Wheeler D.A."/>
            <person name="Lewis S.E."/>
            <person name="Rubin G.M."/>
            <person name="Ashburner M."/>
            <person name="Celniker S.E."/>
        </authorList>
    </citation>
    <scope>NUCLEOTIDE SEQUENCE [LARGE SCALE GENOMIC DNA]</scope>
    <source>
        <strain evidence="7">Berkeley</strain>
    </source>
</reference>
<dbReference type="IntAct" id="Q9VRE7">
    <property type="interactions" value="4"/>
</dbReference>
<keyword evidence="1" id="KW-0479">Metal-binding</keyword>
<dbReference type="AlphaFoldDB" id="Q9VRE7"/>
<dbReference type="PROSITE" id="PS00028">
    <property type="entry name" value="ZINC_FINGER_C2H2_1"/>
    <property type="match status" value="1"/>
</dbReference>
<accession>Q1RKU4</accession>
<gene>
    <name evidence="4" type="primary">Dmel\CG15446</name>
    <name evidence="4 6" type="ORF">CG15446</name>
    <name evidence="4" type="ORF">Dmel_CG15446</name>
</gene>
<evidence type="ECO:0000313" key="5">
    <source>
        <dbReference type="EMBL" id="ABE73287.1"/>
    </source>
</evidence>
<reference evidence="4 7" key="6">
    <citation type="journal article" date="2005" name="PLoS Comput. Biol.">
        <title>Combined evidence annotation of transposable elements in genome sequences.</title>
        <authorList>
            <person name="Quesneville H."/>
            <person name="Bergman C.M."/>
            <person name="Andrieu O."/>
            <person name="Autard D."/>
            <person name="Nouaud D."/>
            <person name="Ashburner M."/>
            <person name="Anxolabehere D."/>
        </authorList>
    </citation>
    <scope>NUCLEOTIDE SEQUENCE [LARGE SCALE GENOMIC DNA]</scope>
    <source>
        <strain evidence="7">Berkeley</strain>
    </source>
</reference>
<feature type="compositionally biased region" description="Basic and acidic residues" evidence="2">
    <location>
        <begin position="165"/>
        <end position="184"/>
    </location>
</feature>
<evidence type="ECO:0000313" key="6">
    <source>
        <dbReference type="FlyBase" id="FBgn0031155"/>
    </source>
</evidence>
<feature type="domain" description="C2H2-type" evidence="3">
    <location>
        <begin position="294"/>
        <end position="320"/>
    </location>
</feature>
<sequence>MRSMFSDRYNNRRRNFYERYEAARIIHPSLPECQRPVEPTEVKHPNNPVNRRPVSYRQMANQSRRQLENDSWLSSDRLPMMVRHEIETRNKKQLMSKYNAETATHVFSHNGGPRRGRPPSAATAARMASEFARQVGGISQSPTIEDEGKSGEQSVMQPKSKKANKMPDKVADKLATKSEPKSEESNVPVKIKVEGVEHNAEGSQSDSMVNTNQGFTTNRNFIPILSSFPNPYRNMDVTWTEQFNALSNQYYNHIMNSISSLSQIQPLNSTPSANPPIFGANPMVMGRHPPFSVFSCPLDYCKENFDSRRAMYKHQRETGHHNWPHNCSKCGQVFRTSGFMRMHSVNACARNLHKFKITKPNELQQLGKKPKPE</sequence>
<reference evidence="4" key="11">
    <citation type="journal article" date="2015" name="G3 (Bethesda)">
        <title>Gene Model Annotations for Drosophila melanogaster: Impact of High-Throughput Data.</title>
        <authorList>
            <consortium name="FlyBase Consortium"/>
            <person name="Matthews B.B."/>
            <person name="Dos Santos G."/>
            <person name="Crosby M.A."/>
            <person name="Emmert D.B."/>
            <person name="St Pierre S.E."/>
            <person name="Gramates L.S."/>
            <person name="Zhou P."/>
            <person name="Schroeder A.J."/>
            <person name="Falls K."/>
            <person name="Strelets V."/>
            <person name="Russo S.M."/>
            <person name="Gelbart W.M."/>
            <person name="null"/>
        </authorList>
    </citation>
    <scope>NUCLEOTIDE SEQUENCE</scope>
</reference>
<evidence type="ECO:0000313" key="7">
    <source>
        <dbReference type="Proteomes" id="UP000000803"/>
    </source>
</evidence>
<evidence type="ECO:0000256" key="1">
    <source>
        <dbReference type="PROSITE-ProRule" id="PRU00042"/>
    </source>
</evidence>
<dbReference type="GO" id="GO:0008270">
    <property type="term" value="F:zinc ion binding"/>
    <property type="evidence" value="ECO:0007669"/>
    <property type="project" value="UniProtKB-KW"/>
</dbReference>
<dbReference type="PaxDb" id="7227-FBpp0289582"/>
<dbReference type="OMA" id="HHSWSHK"/>
<dbReference type="OrthoDB" id="7862788at2759"/>
<dbReference type="GeneID" id="33088"/>
<reference evidence="4" key="12">
    <citation type="journal article" date="2015" name="G3 (Bethesda)">
        <title>Gene Model Annotations for Drosophila melanogaster: The Rule-Benders.</title>
        <authorList>
            <consortium name="FlyBase Consortium"/>
            <person name="Crosby M.A."/>
            <person name="Gramates L.S."/>
            <person name="Dos Santos G."/>
            <person name="Matthews B.B."/>
            <person name="St Pierre S.E."/>
            <person name="Zhou P."/>
            <person name="Schroeder A.J."/>
            <person name="Falls K."/>
            <person name="Emmert D.B."/>
            <person name="Russo S.M."/>
            <person name="Gelbart W.M."/>
            <person name="null"/>
        </authorList>
    </citation>
    <scope>NUCLEOTIDE SEQUENCE</scope>
</reference>
<evidence type="ECO:0000259" key="3">
    <source>
        <dbReference type="PROSITE" id="PS50157"/>
    </source>
</evidence>
<feature type="region of interest" description="Disordered" evidence="2">
    <location>
        <begin position="134"/>
        <end position="187"/>
    </location>
</feature>
<protein>
    <submittedName>
        <fullName evidence="5">IP09809p</fullName>
    </submittedName>
    <submittedName>
        <fullName evidence="4">Uncharacterized protein, isoform B</fullName>
    </submittedName>
</protein>
<reference evidence="4" key="8">
    <citation type="submission" date="2006-08" db="EMBL/GenBank/DDBJ databases">
        <authorList>
            <person name="Celniker S."/>
            <person name="Carlson J."/>
            <person name="Wan K."/>
            <person name="Frise E."/>
            <person name="Hoskins R."/>
            <person name="Park S."/>
            <person name="Svirskas R."/>
            <person name="Rubin G."/>
        </authorList>
    </citation>
    <scope>NUCLEOTIDE SEQUENCE</scope>
</reference>
<dbReference type="EMBL" id="BT025116">
    <property type="protein sequence ID" value="ABE73287.1"/>
    <property type="molecule type" value="mRNA"/>
</dbReference>
<dbReference type="RefSeq" id="NP_608430.2">
    <property type="nucleotide sequence ID" value="NM_134586.2"/>
</dbReference>
<dbReference type="SUPFAM" id="SSF57667">
    <property type="entry name" value="beta-beta-alpha zinc fingers"/>
    <property type="match status" value="1"/>
</dbReference>
<evidence type="ECO:0000256" key="2">
    <source>
        <dbReference type="SAM" id="MobiDB-lite"/>
    </source>
</evidence>
<dbReference type="eggNOG" id="KOG2462">
    <property type="taxonomic scope" value="Eukaryota"/>
</dbReference>
<accession>Q9VRE7</accession>
<reference evidence="5" key="7">
    <citation type="submission" date="2006-04" db="EMBL/GenBank/DDBJ databases">
        <authorList>
            <person name="Stapleton M."/>
            <person name="Carlson J."/>
            <person name="Chavez C."/>
            <person name="Frise E."/>
            <person name="George R."/>
            <person name="Pacleb J."/>
            <person name="Park S."/>
            <person name="Wan K."/>
            <person name="Yu C."/>
            <person name="Celniker S."/>
        </authorList>
    </citation>
    <scope>NUCLEOTIDE SEQUENCE</scope>
</reference>
<reference evidence="4" key="14">
    <citation type="submission" date="2023-12" db="EMBL/GenBank/DDBJ databases">
        <authorList>
            <consortium name="FlyBase"/>
        </authorList>
    </citation>
    <scope>NUCLEOTIDE SEQUENCE</scope>
</reference>
<reference evidence="7" key="3">
    <citation type="journal article" date="2002" name="Genome Biol.">
        <title>Annotation of the Drosophila melanogaster euchromatic genome: a systematic review.</title>
        <authorList>
            <person name="Misra S."/>
            <person name="Crosby M.A."/>
            <person name="Mungall C.J."/>
            <person name="Matthews B.B."/>
            <person name="Campbell K.S."/>
            <person name="Hradecky P."/>
            <person name="Huang Y."/>
            <person name="Kaminker J.S."/>
            <person name="Millburn G.H."/>
            <person name="Prochnik S.E."/>
            <person name="Smith C.D."/>
            <person name="Tupy J.L."/>
            <person name="Whitfied E.J."/>
            <person name="Bayraktaroglu L."/>
            <person name="Berman B.P."/>
            <person name="Bettencourt B.R."/>
            <person name="Celniker S.E."/>
            <person name="de Grey A.D."/>
            <person name="Drysdale R.A."/>
            <person name="Harris N.L."/>
            <person name="Richter J."/>
            <person name="Russo S."/>
            <person name="Schroeder A.J."/>
            <person name="Shu S.Q."/>
            <person name="Stapleton M."/>
            <person name="Yamada C."/>
            <person name="Ashburner M."/>
            <person name="Gelbart W.M."/>
            <person name="Rubin G.M."/>
            <person name="Lewis S.E."/>
        </authorList>
    </citation>
    <scope>GENOME REANNOTATION</scope>
    <source>
        <strain evidence="7">Berkeley</strain>
    </source>
</reference>
<proteinExistence type="evidence at transcript level"/>
<reference evidence="4" key="13">
    <citation type="journal article" date="2015" name="Genome Res.">
        <title>The Release 6 reference sequence of the Drosophila melanogaster genome.</title>
        <authorList>
            <person name="Hoskins R.A."/>
            <person name="Carlson J.W."/>
            <person name="Wan K.H."/>
            <person name="Park S."/>
            <person name="Mendez I."/>
            <person name="Galle S.E."/>
            <person name="Booth B.W."/>
            <person name="Pfeiffer B.D."/>
            <person name="George R.A."/>
            <person name="Svirskas R."/>
            <person name="Krzywinski M."/>
            <person name="Schein J."/>
            <person name="Accardo M.C."/>
            <person name="Damia E."/>
            <person name="Messina G."/>
            <person name="Mendez-Lago M."/>
            <person name="de Pablos B."/>
            <person name="Demakova O.V."/>
            <person name="Andreyeva E.N."/>
            <person name="Boldyreva L.V."/>
            <person name="Marra M."/>
            <person name="Carvalho A.B."/>
            <person name="Dimitri P."/>
            <person name="Villasante A."/>
            <person name="Zhimulev I.F."/>
            <person name="Rubin G.M."/>
            <person name="Karpen G.H."/>
            <person name="Celniker S.E."/>
        </authorList>
    </citation>
    <scope>NUCLEOTIDE SEQUENCE</scope>
</reference>
<keyword evidence="7" id="KW-1185">Reference proteome</keyword>
<reference evidence="7" key="2">
    <citation type="journal article" date="2002" name="Genome Biol.">
        <title>Finishing a whole-genome shotgun: release 3 of the Drosophila melanogaster euchromatic genome sequence.</title>
        <authorList>
            <person name="Celniker S.E."/>
            <person name="Wheeler D.A."/>
            <person name="Kronmiller B."/>
            <person name="Carlson J.W."/>
            <person name="Halpern A."/>
            <person name="Patel S."/>
            <person name="Adams M."/>
            <person name="Champe M."/>
            <person name="Dugan S.P."/>
            <person name="Frise E."/>
            <person name="Hodgson A."/>
            <person name="George R.A."/>
            <person name="Hoskins R.A."/>
            <person name="Laverty T."/>
            <person name="Muzny D.M."/>
            <person name="Nelson C.R."/>
            <person name="Pacleb J.M."/>
            <person name="Park S."/>
            <person name="Pfeiffer B.D."/>
            <person name="Richards S."/>
            <person name="Sodergren E.J."/>
            <person name="Svirskas R."/>
            <person name="Tabor P.E."/>
            <person name="Wan K."/>
            <person name="Stapleton M."/>
            <person name="Sutton G.G."/>
            <person name="Venter C."/>
            <person name="Weinstock G."/>
            <person name="Scherer S.E."/>
            <person name="Myers E.W."/>
            <person name="Gibbs R.A."/>
            <person name="Rubin G.M."/>
        </authorList>
    </citation>
    <scope>NUCLEOTIDE SEQUENCE [LARGE SCALE GENOMIC DNA]</scope>
    <source>
        <strain evidence="7">Berkeley</strain>
    </source>
</reference>
<dbReference type="Gene3D" id="3.30.160.60">
    <property type="entry name" value="Classic Zinc Finger"/>
    <property type="match status" value="1"/>
</dbReference>
<dbReference type="HOGENOM" id="CLU_883578_0_0_1"/>
<dbReference type="PROSITE" id="PS50157">
    <property type="entry name" value="ZINC_FINGER_C2H2_2"/>
    <property type="match status" value="1"/>
</dbReference>
<reference evidence="4 7" key="10">
    <citation type="journal article" date="2007" name="Science">
        <title>Sequence finishing and mapping of Drosophila melanogaster heterochromatin.</title>
        <authorList>
            <person name="Hoskins R.A."/>
            <person name="Carlson J.W."/>
            <person name="Kennedy C."/>
            <person name="Acevedo D."/>
            <person name="Evans-Holm M."/>
            <person name="Frise E."/>
            <person name="Wan K.H."/>
            <person name="Park S."/>
            <person name="Mendez-Lago M."/>
            <person name="Rossi F."/>
            <person name="Villasante A."/>
            <person name="Dimitri P."/>
            <person name="Karpen G.H."/>
            <person name="Celniker S.E."/>
        </authorList>
    </citation>
    <scope>NUCLEOTIDE SEQUENCE [LARGE SCALE GENOMIC DNA]</scope>
    <source>
        <strain evidence="7">Berkeley</strain>
    </source>
</reference>
<reference evidence="4 7" key="9">
    <citation type="journal article" date="2007" name="Science">
        <title>The Release 5.1 annotation of Drosophila melanogaster heterochromatin.</title>
        <authorList>
            <person name="Smith C.D."/>
            <person name="Shu S."/>
            <person name="Mungall C.J."/>
            <person name="Karpen G.H."/>
        </authorList>
    </citation>
    <scope>NUCLEOTIDE SEQUENCE [LARGE SCALE GENOMIC DNA]</scope>
    <source>
        <strain evidence="7">Berkeley</strain>
    </source>
</reference>
<reference evidence="4 7" key="1">
    <citation type="journal article" date="2000" name="Science">
        <title>The genome sequence of Drosophila melanogaster.</title>
        <authorList>
            <person name="Adams M.D."/>
            <person name="Celniker S.E."/>
            <person name="Holt R.A."/>
            <person name="Evans C.A."/>
            <person name="Gocayne J.D."/>
            <person name="Amanatides P.G."/>
            <person name="Scherer S.E."/>
            <person name="Li P.W."/>
            <person name="Hoskins R.A."/>
            <person name="Galle R.F."/>
            <person name="George R.A."/>
            <person name="Lewis S.E."/>
            <person name="Richards S."/>
            <person name="Ashburner M."/>
            <person name="Henderson S.N."/>
            <person name="Sutton G.G."/>
            <person name="Wortman J.R."/>
            <person name="Yandell M.D."/>
            <person name="Zhang Q."/>
            <person name="Chen L.X."/>
            <person name="Brandon R.C."/>
            <person name="Rogers Y.H."/>
            <person name="Blazej R.G."/>
            <person name="Champe M."/>
            <person name="Pfeiffer B.D."/>
            <person name="Wan K.H."/>
            <person name="Doyle C."/>
            <person name="Baxter E.G."/>
            <person name="Helt G."/>
            <person name="Nelson C.R."/>
            <person name="Gabor G.L."/>
            <person name="Abril J.F."/>
            <person name="Agbayani A."/>
            <person name="An H.J."/>
            <person name="Andrews-Pfannkoch C."/>
            <person name="Baldwin D."/>
            <person name="Ballew R.M."/>
            <person name="Basu A."/>
            <person name="Baxendale J."/>
            <person name="Bayraktaroglu L."/>
            <person name="Beasley E.M."/>
            <person name="Beeson K.Y."/>
            <person name="Benos P.V."/>
            <person name="Berman B.P."/>
            <person name="Bhandari D."/>
            <person name="Bolshakov S."/>
            <person name="Borkova D."/>
            <person name="Botchan M.R."/>
            <person name="Bouck J."/>
            <person name="Brokstein P."/>
            <person name="Brottier P."/>
            <person name="Burtis K.C."/>
            <person name="Busam D.A."/>
            <person name="Butler H."/>
            <person name="Cadieu E."/>
            <person name="Center A."/>
            <person name="Chandra I."/>
            <person name="Cherry J.M."/>
            <person name="Cawley S."/>
            <person name="Dahlke C."/>
            <person name="Davenport L.B."/>
            <person name="Davies P."/>
            <person name="de Pablos B."/>
            <person name="Delcher A."/>
            <person name="Deng Z."/>
            <person name="Mays A.D."/>
            <person name="Dew I."/>
            <person name="Dietz S.M."/>
            <person name="Dodson K."/>
            <person name="Doup L.E."/>
            <person name="Downes M."/>
            <person name="Dugan-Rocha S."/>
            <person name="Dunkov B.C."/>
            <person name="Dunn P."/>
            <person name="Durbin K.J."/>
            <person name="Evangelista C.C."/>
            <person name="Ferraz C."/>
            <person name="Ferriera S."/>
            <person name="Fleischmann W."/>
            <person name="Fosler C."/>
            <person name="Gabrielian A.E."/>
            <person name="Garg N.S."/>
            <person name="Gelbart W.M."/>
            <person name="Glasser K."/>
            <person name="Glodek A."/>
            <person name="Gong F."/>
            <person name="Gorrell J.H."/>
            <person name="Gu Z."/>
            <person name="Guan P."/>
            <person name="Harris M."/>
            <person name="Harris N.L."/>
            <person name="Harvey D."/>
            <person name="Heiman T.J."/>
            <person name="Hernandez J.R."/>
            <person name="Houck J."/>
            <person name="Hostin D."/>
            <person name="Houston K.A."/>
            <person name="Howland T.J."/>
            <person name="Wei M.H."/>
            <person name="Ibegwam C."/>
            <person name="Jalali M."/>
            <person name="Kalush F."/>
            <person name="Karpen G.H."/>
            <person name="Ke Z."/>
            <person name="Kennison J.A."/>
            <person name="Ketchum K.A."/>
            <person name="Kimmel B.E."/>
            <person name="Kodira C.D."/>
            <person name="Kraft C."/>
            <person name="Kravitz S."/>
            <person name="Kulp D."/>
            <person name="Lai Z."/>
            <person name="Lasko P."/>
            <person name="Lei Y."/>
            <person name="Levitsky A.A."/>
            <person name="Li J."/>
            <person name="Li Z."/>
            <person name="Liang Y."/>
            <person name="Lin X."/>
            <person name="Liu X."/>
            <person name="Mattei B."/>
            <person name="McIntosh T.C."/>
            <person name="McLeod M.P."/>
            <person name="McPherson D."/>
            <person name="Merkulov G."/>
            <person name="Milshina N.V."/>
            <person name="Mobarry C."/>
            <person name="Morris J."/>
            <person name="Moshrefi A."/>
            <person name="Mount S.M."/>
            <person name="Moy M."/>
            <person name="Murphy B."/>
            <person name="Murphy L."/>
            <person name="Muzny D.M."/>
            <person name="Nelson D.L."/>
            <person name="Nelson D.R."/>
            <person name="Nelson K.A."/>
            <person name="Nixon K."/>
            <person name="Nusskern D.R."/>
            <person name="Pacleb J.M."/>
            <person name="Palazzolo M."/>
            <person name="Pittman G.S."/>
            <person name="Pan S."/>
            <person name="Pollard J."/>
            <person name="Puri V."/>
            <person name="Reese M.G."/>
            <person name="Reinert K."/>
            <person name="Remington K."/>
            <person name="Saunders R.D."/>
            <person name="Scheeler F."/>
            <person name="Shen H."/>
            <person name="Shue B.C."/>
            <person name="Siden-Kiamos I."/>
            <person name="Simpson M."/>
            <person name="Skupski M.P."/>
            <person name="Smith T."/>
            <person name="Spier E."/>
            <person name="Spradling A.C."/>
            <person name="Stapleton M."/>
            <person name="Strong R."/>
            <person name="Sun E."/>
            <person name="Svirskas R."/>
            <person name="Tector C."/>
            <person name="Turner R."/>
            <person name="Venter E."/>
            <person name="Wang A.H."/>
            <person name="Wang X."/>
            <person name="Wang Z.Y."/>
            <person name="Wassarman D.A."/>
            <person name="Weinstock G.M."/>
            <person name="Weissenbach J."/>
            <person name="Williams S.M."/>
            <person name="WoodageT"/>
            <person name="Worley K.C."/>
            <person name="Wu D."/>
            <person name="Yang S."/>
            <person name="Yao Q.A."/>
            <person name="Ye J."/>
            <person name="Yeh R.F."/>
            <person name="Zaveri J.S."/>
            <person name="Zhan M."/>
            <person name="Zhang G."/>
            <person name="Zhao Q."/>
            <person name="Zheng L."/>
            <person name="Zheng X.H."/>
            <person name="Zhong F.N."/>
            <person name="Zhong W."/>
            <person name="Zhou X."/>
            <person name="Zhu S."/>
            <person name="Zhu X."/>
            <person name="Smith H.O."/>
            <person name="Gibbs R.A."/>
            <person name="Myers E.W."/>
            <person name="Rubin G.M."/>
            <person name="Venter J.C."/>
        </authorList>
    </citation>
    <scope>NUCLEOTIDE SEQUENCE [LARGE SCALE GENOMIC DNA]</scope>
    <source>
        <strain evidence="7">Berkeley</strain>
    </source>
</reference>
<reference evidence="4" key="15">
    <citation type="submission" date="2024-06" db="EMBL/GenBank/DDBJ databases">
        <title>Drosophila melanogaster release 4 sequence.</title>
        <authorList>
            <consortium name="Berkeley Drosophila Genome Project"/>
            <person name="Celniker S."/>
            <person name="Carlson J."/>
            <person name="Wan K."/>
            <person name="Pfeiffer B."/>
            <person name="Frise E."/>
            <person name="George R."/>
            <person name="Hoskins R."/>
            <person name="Stapleton M."/>
            <person name="Pacleb J."/>
            <person name="Park S."/>
            <person name="Svirskas R."/>
            <person name="Smith E."/>
            <person name="Yu C."/>
            <person name="Rubin G."/>
        </authorList>
    </citation>
    <scope>NUCLEOTIDE SEQUENCE</scope>
</reference>
<dbReference type="InterPro" id="IPR036236">
    <property type="entry name" value="Znf_C2H2_sf"/>
</dbReference>
<dbReference type="FlyBase" id="FBgn0031155">
    <property type="gene designation" value="CG15446"/>
</dbReference>
<dbReference type="DNASU" id="33088"/>
<dbReference type="UCSC" id="CG15446-RB">
    <property type="organism name" value="d. melanogaster"/>
</dbReference>
<reference evidence="4 7" key="5">
    <citation type="journal article" date="2002" name="Genome Biol.">
        <title>Heterochromatic sequences in a Drosophila whole-genome shotgun assembly.</title>
        <authorList>
            <person name="Hoskins R.A."/>
            <person name="Smith C.D."/>
            <person name="Carlson J.W."/>
            <person name="Carvalho A.B."/>
            <person name="Halpern A."/>
            <person name="Kaminker J.S."/>
            <person name="Kennedy C."/>
            <person name="Mungall C.J."/>
            <person name="Sullivan B.A."/>
            <person name="Sutton G.G."/>
            <person name="Yasuhara J.C."/>
            <person name="Wakimoto B.T."/>
            <person name="Myers E.W."/>
            <person name="Celniker S.E."/>
            <person name="Rubin G.M."/>
            <person name="Karpen G.H."/>
        </authorList>
    </citation>
    <scope>NUCLEOTIDE SEQUENCE [LARGE SCALE GENOMIC DNA]</scope>
    <source>
        <strain evidence="7">Berkeley</strain>
    </source>
</reference>
<dbReference type="GlyGen" id="Q9VRE7">
    <property type="glycosylation" value="1 site"/>
</dbReference>
<name>Q9VRE7_DROME</name>
<dbReference type="Bgee" id="FBgn0031155">
    <property type="expression patterns" value="Expressed in mid-late elongation-stage spermatid (Drosophila) in testis and 17 other cell types or tissues"/>
</dbReference>
<organism evidence="4 7">
    <name type="scientific">Drosophila melanogaster</name>
    <name type="common">Fruit fly</name>
    <dbReference type="NCBI Taxonomy" id="7227"/>
    <lineage>
        <taxon>Eukaryota</taxon>
        <taxon>Metazoa</taxon>
        <taxon>Ecdysozoa</taxon>
        <taxon>Arthropoda</taxon>
        <taxon>Hexapoda</taxon>
        <taxon>Insecta</taxon>
        <taxon>Pterygota</taxon>
        <taxon>Neoptera</taxon>
        <taxon>Endopterygota</taxon>
        <taxon>Diptera</taxon>
        <taxon>Brachycera</taxon>
        <taxon>Muscomorpha</taxon>
        <taxon>Ephydroidea</taxon>
        <taxon>Drosophilidae</taxon>
        <taxon>Drosophila</taxon>
        <taxon>Sophophora</taxon>
    </lineage>
</organism>
<keyword evidence="1" id="KW-0863">Zinc-finger</keyword>
<dbReference type="BioGRID-ORCS" id="33088">
    <property type="hits" value="0 hits in 1 CRISPR screen"/>
</dbReference>
<dbReference type="EMBL" id="AE014298">
    <property type="protein sequence ID" value="AAF50854.2"/>
    <property type="molecule type" value="Genomic_DNA"/>
</dbReference>
<dbReference type="AGR" id="FB:FBgn0031155"/>